<dbReference type="Pfam" id="PF04542">
    <property type="entry name" value="Sigma70_r2"/>
    <property type="match status" value="1"/>
</dbReference>
<sequence length="166" mass="19124">MGIREDDRRYAVYAAHRSDLIRYATPIVGSREEAEDLVQEVFIKFVPEDAATPQKLKAYLFRMVRNLALDVRRRQKRDLRARPEDTPWWGLPLDVGTPEENALFCDQVRQVEAILSTMPEQTRLAVEMHRFGGYRMEDIASHLDISVAGVHRLIKAAIVEFAKKMG</sequence>
<evidence type="ECO:0000313" key="8">
    <source>
        <dbReference type="Proteomes" id="UP000620262"/>
    </source>
</evidence>
<dbReference type="InterPro" id="IPR007627">
    <property type="entry name" value="RNA_pol_sigma70_r2"/>
</dbReference>
<dbReference type="InterPro" id="IPR014284">
    <property type="entry name" value="RNA_pol_sigma-70_dom"/>
</dbReference>
<keyword evidence="2" id="KW-0805">Transcription regulation</keyword>
<gene>
    <name evidence="7" type="ORF">H4W29_004560</name>
</gene>
<dbReference type="InterPro" id="IPR036388">
    <property type="entry name" value="WH-like_DNA-bd_sf"/>
</dbReference>
<evidence type="ECO:0000259" key="6">
    <source>
        <dbReference type="Pfam" id="PF08281"/>
    </source>
</evidence>
<name>A0ABR9IVT2_RHIVS</name>
<feature type="domain" description="RNA polymerase sigma-70 region 2" evidence="5">
    <location>
        <begin position="13"/>
        <end position="77"/>
    </location>
</feature>
<evidence type="ECO:0000256" key="1">
    <source>
        <dbReference type="ARBA" id="ARBA00010641"/>
    </source>
</evidence>
<feature type="domain" description="RNA polymerase sigma factor 70 region 4 type 2" evidence="6">
    <location>
        <begin position="110"/>
        <end position="157"/>
    </location>
</feature>
<dbReference type="PANTHER" id="PTHR43133">
    <property type="entry name" value="RNA POLYMERASE ECF-TYPE SIGMA FACTO"/>
    <property type="match status" value="1"/>
</dbReference>
<dbReference type="InterPro" id="IPR039425">
    <property type="entry name" value="RNA_pol_sigma-70-like"/>
</dbReference>
<evidence type="ECO:0000256" key="4">
    <source>
        <dbReference type="ARBA" id="ARBA00023163"/>
    </source>
</evidence>
<comment type="similarity">
    <text evidence="1">Belongs to the sigma-70 factor family. ECF subfamily.</text>
</comment>
<dbReference type="Gene3D" id="1.10.10.10">
    <property type="entry name" value="Winged helix-like DNA-binding domain superfamily/Winged helix DNA-binding domain"/>
    <property type="match status" value="1"/>
</dbReference>
<reference evidence="7 8" key="1">
    <citation type="submission" date="2020-10" db="EMBL/GenBank/DDBJ databases">
        <title>Sequencing the genomes of 1000 actinobacteria strains.</title>
        <authorList>
            <person name="Klenk H.-P."/>
        </authorList>
    </citation>
    <scope>NUCLEOTIDE SEQUENCE [LARGE SCALE GENOMIC DNA]</scope>
    <source>
        <strain evidence="7 8">DSM 7307</strain>
    </source>
</reference>
<evidence type="ECO:0000313" key="7">
    <source>
        <dbReference type="EMBL" id="MBE1507315.1"/>
    </source>
</evidence>
<dbReference type="Pfam" id="PF08281">
    <property type="entry name" value="Sigma70_r4_2"/>
    <property type="match status" value="1"/>
</dbReference>
<keyword evidence="4" id="KW-0804">Transcription</keyword>
<proteinExistence type="inferred from homology"/>
<dbReference type="RefSeq" id="WP_192731066.1">
    <property type="nucleotide sequence ID" value="NZ_BAAAVL010000012.1"/>
</dbReference>
<protein>
    <submittedName>
        <fullName evidence="7">RNA polymerase sigma-70 factor (ECF subfamily)</fullName>
    </submittedName>
</protein>
<dbReference type="PANTHER" id="PTHR43133:SF63">
    <property type="entry name" value="RNA POLYMERASE SIGMA FACTOR FECI-RELATED"/>
    <property type="match status" value="1"/>
</dbReference>
<keyword evidence="3" id="KW-0731">Sigma factor</keyword>
<keyword evidence="8" id="KW-1185">Reference proteome</keyword>
<dbReference type="InterPro" id="IPR013325">
    <property type="entry name" value="RNA_pol_sigma_r2"/>
</dbReference>
<dbReference type="EMBL" id="JADBEC010000002">
    <property type="protein sequence ID" value="MBE1507315.1"/>
    <property type="molecule type" value="Genomic_DNA"/>
</dbReference>
<dbReference type="Proteomes" id="UP000620262">
    <property type="component" value="Unassembled WGS sequence"/>
</dbReference>
<dbReference type="NCBIfam" id="TIGR02937">
    <property type="entry name" value="sigma70-ECF"/>
    <property type="match status" value="1"/>
</dbReference>
<comment type="caution">
    <text evidence="7">The sequence shown here is derived from an EMBL/GenBank/DDBJ whole genome shotgun (WGS) entry which is preliminary data.</text>
</comment>
<dbReference type="SUPFAM" id="SSF88946">
    <property type="entry name" value="Sigma2 domain of RNA polymerase sigma factors"/>
    <property type="match status" value="1"/>
</dbReference>
<evidence type="ECO:0000259" key="5">
    <source>
        <dbReference type="Pfam" id="PF04542"/>
    </source>
</evidence>
<evidence type="ECO:0000256" key="3">
    <source>
        <dbReference type="ARBA" id="ARBA00023082"/>
    </source>
</evidence>
<accession>A0ABR9IVT2</accession>
<organism evidence="7 8">
    <name type="scientific">Rhizobium viscosum</name>
    <name type="common">Arthrobacter viscosus</name>
    <dbReference type="NCBI Taxonomy" id="1673"/>
    <lineage>
        <taxon>Bacteria</taxon>
        <taxon>Pseudomonadati</taxon>
        <taxon>Pseudomonadota</taxon>
        <taxon>Alphaproteobacteria</taxon>
        <taxon>Hyphomicrobiales</taxon>
        <taxon>Rhizobiaceae</taxon>
        <taxon>Rhizobium/Agrobacterium group</taxon>
        <taxon>Rhizobium</taxon>
    </lineage>
</organism>
<evidence type="ECO:0000256" key="2">
    <source>
        <dbReference type="ARBA" id="ARBA00023015"/>
    </source>
</evidence>
<dbReference type="InterPro" id="IPR013324">
    <property type="entry name" value="RNA_pol_sigma_r3/r4-like"/>
</dbReference>
<dbReference type="InterPro" id="IPR013249">
    <property type="entry name" value="RNA_pol_sigma70_r4_t2"/>
</dbReference>
<dbReference type="SUPFAM" id="SSF88659">
    <property type="entry name" value="Sigma3 and sigma4 domains of RNA polymerase sigma factors"/>
    <property type="match status" value="1"/>
</dbReference>
<dbReference type="Gene3D" id="1.10.1740.10">
    <property type="match status" value="1"/>
</dbReference>